<organism evidence="1 2">
    <name type="scientific">Myxacorys almedinensis A</name>
    <dbReference type="NCBI Taxonomy" id="2690445"/>
    <lineage>
        <taxon>Bacteria</taxon>
        <taxon>Bacillati</taxon>
        <taxon>Cyanobacteriota</taxon>
        <taxon>Cyanophyceae</taxon>
        <taxon>Leptolyngbyales</taxon>
        <taxon>Leptolyngbyaceae</taxon>
        <taxon>Myxacorys</taxon>
        <taxon>Myxacorys almedinensis</taxon>
    </lineage>
</organism>
<dbReference type="RefSeq" id="WP_162424158.1">
    <property type="nucleotide sequence ID" value="NZ_WVIE01000018.1"/>
</dbReference>
<dbReference type="EMBL" id="WVIE01000018">
    <property type="protein sequence ID" value="NDJ18632.1"/>
    <property type="molecule type" value="Genomic_DNA"/>
</dbReference>
<dbReference type="AlphaFoldDB" id="A0A8J8CNP0"/>
<name>A0A8J8CNP0_9CYAN</name>
<dbReference type="Proteomes" id="UP000646053">
    <property type="component" value="Unassembled WGS sequence"/>
</dbReference>
<reference evidence="1" key="1">
    <citation type="submission" date="2019-12" db="EMBL/GenBank/DDBJ databases">
        <title>High-Quality draft genome sequences of three cyanobacteria isolated from the limestone walls of the Old Cathedral of Coimbra.</title>
        <authorList>
            <person name="Tiago I."/>
            <person name="Soares F."/>
            <person name="Portugal A."/>
        </authorList>
    </citation>
    <scope>NUCLEOTIDE SEQUENCE</scope>
    <source>
        <strain evidence="1">A</strain>
    </source>
</reference>
<evidence type="ECO:0000313" key="1">
    <source>
        <dbReference type="EMBL" id="NDJ18632.1"/>
    </source>
</evidence>
<evidence type="ECO:0000313" key="2">
    <source>
        <dbReference type="Proteomes" id="UP000646053"/>
    </source>
</evidence>
<sequence length="246" mass="26514">MHPPSQLAPPLSTVFKILGVSVLLMATGTAQRAPRAIAAERPTTVSKVSKSAASPSALAPSPEPFDLAYIEAGICAASVKGITESSISESGLAVPSFWWVRDEIAAQAQFGKRLIDGWLACPGQNGRANRVDFLVNQQVWSLLDYLERYQFVHRLGTVAGDYHHNVRIFNRQGALLAGYTCGFSPNIAAKTAETHQDFRRKEAATLPEAQPALICSLALESTSNFSFRGRTTPDGFAPTRSDTAQP</sequence>
<keyword evidence="2" id="KW-1185">Reference proteome</keyword>
<gene>
    <name evidence="1" type="ORF">GS601_15280</name>
</gene>
<comment type="caution">
    <text evidence="1">The sequence shown here is derived from an EMBL/GenBank/DDBJ whole genome shotgun (WGS) entry which is preliminary data.</text>
</comment>
<protein>
    <submittedName>
        <fullName evidence="1">Uncharacterized protein</fullName>
    </submittedName>
</protein>
<proteinExistence type="predicted"/>
<accession>A0A8J8CNP0</accession>